<dbReference type="RefSeq" id="WP_154675861.1">
    <property type="nucleotide sequence ID" value="NZ_CAKNCD010000003.1"/>
</dbReference>
<proteinExistence type="predicted"/>
<dbReference type="EMBL" id="AASWBF010000010">
    <property type="protein sequence ID" value="EFH4960703.1"/>
    <property type="molecule type" value="Genomic_DNA"/>
</dbReference>
<name>A0A8S7S6G9_ECOLX</name>
<evidence type="ECO:0000313" key="2">
    <source>
        <dbReference type="Proteomes" id="UP000543424"/>
    </source>
</evidence>
<dbReference type="AlphaFoldDB" id="A0A8S7S6G9"/>
<dbReference type="Proteomes" id="UP000543424">
    <property type="component" value="Unassembled WGS sequence"/>
</dbReference>
<sequence>MLSILMGGQYLLFAAIFKGEGGDQISATQAAQYRRLTFPRIAAGSKTFFWNVIK</sequence>
<protein>
    <submittedName>
        <fullName evidence="1">Uncharacterized protein</fullName>
    </submittedName>
</protein>
<accession>A0A8S7S6G9</accession>
<reference evidence="1 2" key="1">
    <citation type="submission" date="2019-12" db="EMBL/GenBank/DDBJ databases">
        <authorList>
            <consortium name="NARMS: The National Antimicrobial Resistance Monitoring System"/>
        </authorList>
    </citation>
    <scope>NUCLEOTIDE SEQUENCE [LARGE SCALE GENOMIC DNA]</scope>
    <source>
        <strain evidence="1 2">CVM N19EC0130</strain>
    </source>
</reference>
<organism evidence="1 2">
    <name type="scientific">Escherichia coli</name>
    <dbReference type="NCBI Taxonomy" id="562"/>
    <lineage>
        <taxon>Bacteria</taxon>
        <taxon>Pseudomonadati</taxon>
        <taxon>Pseudomonadota</taxon>
        <taxon>Gammaproteobacteria</taxon>
        <taxon>Enterobacterales</taxon>
        <taxon>Enterobacteriaceae</taxon>
        <taxon>Escherichia</taxon>
    </lineage>
</organism>
<gene>
    <name evidence="1" type="ORF">F9413_09200</name>
</gene>
<evidence type="ECO:0000313" key="1">
    <source>
        <dbReference type="EMBL" id="EFH4960703.1"/>
    </source>
</evidence>
<comment type="caution">
    <text evidence="1">The sequence shown here is derived from an EMBL/GenBank/DDBJ whole genome shotgun (WGS) entry which is preliminary data.</text>
</comment>